<organism evidence="1 2">
    <name type="scientific">Eumeta variegata</name>
    <name type="common">Bagworm moth</name>
    <name type="synonym">Eumeta japonica</name>
    <dbReference type="NCBI Taxonomy" id="151549"/>
    <lineage>
        <taxon>Eukaryota</taxon>
        <taxon>Metazoa</taxon>
        <taxon>Ecdysozoa</taxon>
        <taxon>Arthropoda</taxon>
        <taxon>Hexapoda</taxon>
        <taxon>Insecta</taxon>
        <taxon>Pterygota</taxon>
        <taxon>Neoptera</taxon>
        <taxon>Endopterygota</taxon>
        <taxon>Lepidoptera</taxon>
        <taxon>Glossata</taxon>
        <taxon>Ditrysia</taxon>
        <taxon>Tineoidea</taxon>
        <taxon>Psychidae</taxon>
        <taxon>Oiketicinae</taxon>
        <taxon>Eumeta</taxon>
    </lineage>
</organism>
<comment type="caution">
    <text evidence="1">The sequence shown here is derived from an EMBL/GenBank/DDBJ whole genome shotgun (WGS) entry which is preliminary data.</text>
</comment>
<evidence type="ECO:0000313" key="1">
    <source>
        <dbReference type="EMBL" id="GBP75684.1"/>
    </source>
</evidence>
<proteinExistence type="predicted"/>
<keyword evidence="2" id="KW-1185">Reference proteome</keyword>
<accession>A0A4C1YL22</accession>
<dbReference type="AlphaFoldDB" id="A0A4C1YL22"/>
<sequence>MNTLCCDTGLSIRESHSHLAGLLFTYKCTDLRLCFNDLQTPSQRRLRSVCLFIPRLLLRVQRLRKVIGSTRRLSPFQIRNPKTRSSLSLLLTYTGQIGSINIRLHTILPSHRENNKAQYTSQRDLLERPVTSIWDNAINELKSANIR</sequence>
<reference evidence="1 2" key="1">
    <citation type="journal article" date="2019" name="Commun. Biol.">
        <title>The bagworm genome reveals a unique fibroin gene that provides high tensile strength.</title>
        <authorList>
            <person name="Kono N."/>
            <person name="Nakamura H."/>
            <person name="Ohtoshi R."/>
            <person name="Tomita M."/>
            <person name="Numata K."/>
            <person name="Arakawa K."/>
        </authorList>
    </citation>
    <scope>NUCLEOTIDE SEQUENCE [LARGE SCALE GENOMIC DNA]</scope>
</reference>
<name>A0A4C1YL22_EUMVA</name>
<protein>
    <submittedName>
        <fullName evidence="1">Uncharacterized protein</fullName>
    </submittedName>
</protein>
<evidence type="ECO:0000313" key="2">
    <source>
        <dbReference type="Proteomes" id="UP000299102"/>
    </source>
</evidence>
<gene>
    <name evidence="1" type="ORF">EVAR_55898_1</name>
</gene>
<dbReference type="Proteomes" id="UP000299102">
    <property type="component" value="Unassembled WGS sequence"/>
</dbReference>
<dbReference type="EMBL" id="BGZK01001257">
    <property type="protein sequence ID" value="GBP75684.1"/>
    <property type="molecule type" value="Genomic_DNA"/>
</dbReference>